<organism evidence="1 2">
    <name type="scientific">Kipferlia bialata</name>
    <dbReference type="NCBI Taxonomy" id="797122"/>
    <lineage>
        <taxon>Eukaryota</taxon>
        <taxon>Metamonada</taxon>
        <taxon>Carpediemonas-like organisms</taxon>
        <taxon>Kipferlia</taxon>
    </lineage>
</organism>
<dbReference type="AlphaFoldDB" id="A0A9K3DCN4"/>
<proteinExistence type="predicted"/>
<protein>
    <submittedName>
        <fullName evidence="1">Uncharacterized protein</fullName>
    </submittedName>
</protein>
<name>A0A9K3DCN4_9EUKA</name>
<evidence type="ECO:0000313" key="2">
    <source>
        <dbReference type="Proteomes" id="UP000265618"/>
    </source>
</evidence>
<dbReference type="EMBL" id="BDIP01009420">
    <property type="protein sequence ID" value="GIQ92316.1"/>
    <property type="molecule type" value="Genomic_DNA"/>
</dbReference>
<gene>
    <name evidence="1" type="ORF">KIPB_016010</name>
</gene>
<sequence>MPPKKVDVELIDRSIPKFTLRFDPLKVYAPVGRPTKVRQLRTRIDNHLKASGRK</sequence>
<accession>A0A9K3DCN4</accession>
<comment type="caution">
    <text evidence="1">The sequence shown here is derived from an EMBL/GenBank/DDBJ whole genome shotgun (WGS) entry which is preliminary data.</text>
</comment>
<feature type="non-terminal residue" evidence="1">
    <location>
        <position position="1"/>
    </location>
</feature>
<keyword evidence="2" id="KW-1185">Reference proteome</keyword>
<evidence type="ECO:0000313" key="1">
    <source>
        <dbReference type="EMBL" id="GIQ92316.1"/>
    </source>
</evidence>
<reference evidence="1 2" key="1">
    <citation type="journal article" date="2018" name="PLoS ONE">
        <title>The draft genome of Kipferlia bialata reveals reductive genome evolution in fornicate parasites.</title>
        <authorList>
            <person name="Tanifuji G."/>
            <person name="Takabayashi S."/>
            <person name="Kume K."/>
            <person name="Takagi M."/>
            <person name="Nakayama T."/>
            <person name="Kamikawa R."/>
            <person name="Inagaki Y."/>
            <person name="Hashimoto T."/>
        </authorList>
    </citation>
    <scope>NUCLEOTIDE SEQUENCE [LARGE SCALE GENOMIC DNA]</scope>
    <source>
        <strain evidence="1">NY0173</strain>
    </source>
</reference>
<dbReference type="Proteomes" id="UP000265618">
    <property type="component" value="Unassembled WGS sequence"/>
</dbReference>